<gene>
    <name evidence="4" type="ORF">DC041_0008369</name>
</gene>
<keyword evidence="2" id="KW-0443">Lipid metabolism</keyword>
<evidence type="ECO:0000313" key="4">
    <source>
        <dbReference type="EMBL" id="RTG83661.1"/>
    </source>
</evidence>
<dbReference type="Gene3D" id="2.30.29.30">
    <property type="entry name" value="Pleckstrin-homology domain (PH domain)/Phosphotyrosine-binding domain (PTB)"/>
    <property type="match status" value="1"/>
</dbReference>
<dbReference type="SMART" id="SM00233">
    <property type="entry name" value="PH"/>
    <property type="match status" value="1"/>
</dbReference>
<dbReference type="Pfam" id="PF00169">
    <property type="entry name" value="PH"/>
    <property type="match status" value="1"/>
</dbReference>
<evidence type="ECO:0000256" key="2">
    <source>
        <dbReference type="ARBA" id="ARBA00023098"/>
    </source>
</evidence>
<feature type="domain" description="PH" evidence="3">
    <location>
        <begin position="16"/>
        <end position="120"/>
    </location>
</feature>
<dbReference type="GO" id="GO:0016316">
    <property type="term" value="F:phosphatidylinositol-3,4-bisphosphate 4-phosphatase activity"/>
    <property type="evidence" value="ECO:0007669"/>
    <property type="project" value="InterPro"/>
</dbReference>
<dbReference type="InterPro" id="IPR011993">
    <property type="entry name" value="PH-like_dom_sf"/>
</dbReference>
<dbReference type="InterPro" id="IPR039034">
    <property type="entry name" value="INPP4"/>
</dbReference>
<dbReference type="STRING" id="6184.A0A430Q7J8"/>
<comment type="caution">
    <text evidence="4">The sequence shown here is derived from an EMBL/GenBank/DDBJ whole genome shotgun (WGS) entry which is preliminary data.</text>
</comment>
<dbReference type="PANTHER" id="PTHR12187">
    <property type="entry name" value="AGAP000124-PA"/>
    <property type="match status" value="1"/>
</dbReference>
<dbReference type="AlphaFoldDB" id="A0A430Q7J8"/>
<dbReference type="Proteomes" id="UP000290809">
    <property type="component" value="Unassembled WGS sequence"/>
</dbReference>
<dbReference type="SUPFAM" id="SSF50729">
    <property type="entry name" value="PH domain-like"/>
    <property type="match status" value="1"/>
</dbReference>
<proteinExistence type="predicted"/>
<name>A0A430Q7J8_SCHBO</name>
<sequence>MGVNSKELGCVSPSWNSSFEGILYWKQKVDSRLKRGCIFSEHWCRLKGNILILCRSPDRTSNEVSGVVLLERFTVSRTRDEEISYSFRLDFDSGDKPLVFVARSEDEAEKWCHHLNKAQLAPRLRRFTLLRDEIRRITGSDPLEAGFSSNSVTPPTIVEEGSLNDEGLEVMLKCLNIGDMAHPNELPNTCLFVSVSTSVKSNWTPVGATEIIESALIGETITTIKVLLDSSSLLFPLRDDCSPIPVKYEGLETTFPSIVVQSRKQKPLDPTAAKVDANMLSLRSVCDNLLSKRYKFQDSMGETMHIIEFMGESKLCYAFPIEYLKTLIQSEYLIYDSLSRTGSSKPIIESLRKERMISMKQTLEQYEANLRNLVDYTVISIQALQHIRIDLLFINYVFKKNCLICKKNFTDAVGPLFKSSNERANPRYDFVPTNLHVNQIALTDVDGQVVYNVSHEKNNIKTVSSHNIISVGAFSLASRRYKSGGLFRMAFDAMITPTRTYPPSELSYLNLSSESPVASATCLLNTKPIGKAMDLLYRGTHSIALLRSDLAGLIQRLNAPGQAEPLAQRLEKTVSSIQWIFSDKLLSNLNVLPVVSCDFEVIITLLTQLSSVEIMKSTNSQPSQPNDHVIIINKKKNESRENLIDSLDKAGQKFSITLERMWESAASVLWDNVLSGLSDLSNQQTLSVSKESSGNYSDLIAEAERSAYPNMLPINDNVLTAVSIIQDSFNYRHHACVCQLLTAVLTALSVHIPRWDRKDWEQAAVCGVLAQFEGLLSCYGDEQGMIEDWAWAIDYLLTYRVTLRPSGNFSDSVIDTSGRNSENTDSNVPTSNLSDTEEFHVDFKVTRLNECELTVPWKSWVHAPSEIQARGRVRIRLHPVSFVVGINELQSVAETLDKTAVQNAVNNHGLTSLRAYFNRYTKHFGAPGRTVSNQDVWDLLTDITHHLSTPVRSKPVEVLQLASEITQAFHGLRITTCKSAKDRTAMSVTLEQIQWLKSEGMHESCFTKALQCIRSTGLRLDNVMKNTGKRKYAFNRLQLLSFPRLYKPPMGTYSTNVSS</sequence>
<evidence type="ECO:0000313" key="5">
    <source>
        <dbReference type="Proteomes" id="UP000290809"/>
    </source>
</evidence>
<keyword evidence="1" id="KW-0378">Hydrolase</keyword>
<evidence type="ECO:0000259" key="3">
    <source>
        <dbReference type="PROSITE" id="PS50003"/>
    </source>
</evidence>
<dbReference type="GO" id="GO:0005737">
    <property type="term" value="C:cytoplasm"/>
    <property type="evidence" value="ECO:0007669"/>
    <property type="project" value="TreeGrafter"/>
</dbReference>
<dbReference type="InterPro" id="IPR001849">
    <property type="entry name" value="PH_domain"/>
</dbReference>
<keyword evidence="5" id="KW-1185">Reference proteome</keyword>
<accession>A0A430Q7J8</accession>
<dbReference type="PROSITE" id="PS50003">
    <property type="entry name" value="PH_DOMAIN"/>
    <property type="match status" value="1"/>
</dbReference>
<evidence type="ECO:0000256" key="1">
    <source>
        <dbReference type="ARBA" id="ARBA00022801"/>
    </source>
</evidence>
<organism evidence="4 5">
    <name type="scientific">Schistosoma bovis</name>
    <name type="common">Blood fluke</name>
    <dbReference type="NCBI Taxonomy" id="6184"/>
    <lineage>
        <taxon>Eukaryota</taxon>
        <taxon>Metazoa</taxon>
        <taxon>Spiralia</taxon>
        <taxon>Lophotrochozoa</taxon>
        <taxon>Platyhelminthes</taxon>
        <taxon>Trematoda</taxon>
        <taxon>Digenea</taxon>
        <taxon>Strigeidida</taxon>
        <taxon>Schistosomatoidea</taxon>
        <taxon>Schistosomatidae</taxon>
        <taxon>Schistosoma</taxon>
    </lineage>
</organism>
<protein>
    <submittedName>
        <fullName evidence="4">Inositol polyphosphate-4-phosphatase</fullName>
    </submittedName>
</protein>
<dbReference type="PANTHER" id="PTHR12187:SF11">
    <property type="entry name" value="PHOSPHATIDYLINOSITOL-3,4-BISPHOSPHATE 4-PHOSPHATASE"/>
    <property type="match status" value="1"/>
</dbReference>
<dbReference type="EMBL" id="QMKO01002391">
    <property type="protein sequence ID" value="RTG83661.1"/>
    <property type="molecule type" value="Genomic_DNA"/>
</dbReference>
<reference evidence="4 5" key="1">
    <citation type="journal article" date="2019" name="PLoS Pathog.">
        <title>Genome sequence of the bovine parasite Schistosoma bovis Tanzania.</title>
        <authorList>
            <person name="Oey H."/>
            <person name="Zakrzewski M."/>
            <person name="Gobert G."/>
            <person name="Gravermann K."/>
            <person name="Stoye J."/>
            <person name="Jones M."/>
            <person name="Mcmanus D."/>
            <person name="Krause L."/>
        </authorList>
    </citation>
    <scope>NUCLEOTIDE SEQUENCE [LARGE SCALE GENOMIC DNA]</scope>
    <source>
        <strain evidence="4 5">TAN1997</strain>
    </source>
</reference>